<protein>
    <recommendedName>
        <fullName evidence="4">KANL2-like probable zinc-finger domain-containing protein</fullName>
    </recommendedName>
</protein>
<evidence type="ECO:0000256" key="3">
    <source>
        <dbReference type="SAM" id="MobiDB-lite"/>
    </source>
</evidence>
<evidence type="ECO:0000313" key="6">
    <source>
        <dbReference type="Proteomes" id="UP000835052"/>
    </source>
</evidence>
<feature type="region of interest" description="Disordered" evidence="3">
    <location>
        <begin position="379"/>
        <end position="399"/>
    </location>
</feature>
<feature type="compositionally biased region" description="Polar residues" evidence="3">
    <location>
        <begin position="733"/>
        <end position="742"/>
    </location>
</feature>
<dbReference type="InterPro" id="IPR025927">
    <property type="entry name" value="Znf_KANL2-like"/>
</dbReference>
<dbReference type="AlphaFoldDB" id="A0A8S1H4E6"/>
<keyword evidence="6" id="KW-1185">Reference proteome</keyword>
<feature type="compositionally biased region" description="Polar residues" evidence="3">
    <location>
        <begin position="940"/>
        <end position="949"/>
    </location>
</feature>
<dbReference type="EMBL" id="CAJGYM010000015">
    <property type="protein sequence ID" value="CAD6190311.1"/>
    <property type="molecule type" value="Genomic_DNA"/>
</dbReference>
<feature type="compositionally biased region" description="Low complexity" evidence="3">
    <location>
        <begin position="855"/>
        <end position="868"/>
    </location>
</feature>
<dbReference type="Pfam" id="PF13891">
    <property type="entry name" value="zf-C3HC3H_KANSL2"/>
    <property type="match status" value="1"/>
</dbReference>
<comment type="caution">
    <text evidence="5">The sequence shown here is derived from an EMBL/GenBank/DDBJ whole genome shotgun (WGS) entry which is preliminary data.</text>
</comment>
<comment type="subcellular location">
    <subcellularLocation>
        <location evidence="1">Nucleus</location>
    </subcellularLocation>
</comment>
<keyword evidence="2" id="KW-0539">Nucleus</keyword>
<feature type="region of interest" description="Disordered" evidence="3">
    <location>
        <begin position="413"/>
        <end position="434"/>
    </location>
</feature>
<dbReference type="Proteomes" id="UP000835052">
    <property type="component" value="Unassembled WGS sequence"/>
</dbReference>
<feature type="region of interest" description="Disordered" evidence="3">
    <location>
        <begin position="591"/>
        <end position="642"/>
    </location>
</feature>
<dbReference type="OrthoDB" id="5850696at2759"/>
<feature type="compositionally biased region" description="Basic and acidic residues" evidence="3">
    <location>
        <begin position="803"/>
        <end position="822"/>
    </location>
</feature>
<feature type="compositionally biased region" description="Basic and acidic residues" evidence="3">
    <location>
        <begin position="920"/>
        <end position="936"/>
    </location>
</feature>
<reference evidence="5" key="1">
    <citation type="submission" date="2020-10" db="EMBL/GenBank/DDBJ databases">
        <authorList>
            <person name="Kikuchi T."/>
        </authorList>
    </citation>
    <scope>NUCLEOTIDE SEQUENCE</scope>
    <source>
        <strain evidence="5">NKZ352</strain>
    </source>
</reference>
<organism evidence="5 6">
    <name type="scientific">Caenorhabditis auriculariae</name>
    <dbReference type="NCBI Taxonomy" id="2777116"/>
    <lineage>
        <taxon>Eukaryota</taxon>
        <taxon>Metazoa</taxon>
        <taxon>Ecdysozoa</taxon>
        <taxon>Nematoda</taxon>
        <taxon>Chromadorea</taxon>
        <taxon>Rhabditida</taxon>
        <taxon>Rhabditina</taxon>
        <taxon>Rhabditomorpha</taxon>
        <taxon>Rhabditoidea</taxon>
        <taxon>Rhabditidae</taxon>
        <taxon>Peloderinae</taxon>
        <taxon>Caenorhabditis</taxon>
    </lineage>
</organism>
<feature type="domain" description="KANL2-like probable zinc-finger" evidence="4">
    <location>
        <begin position="261"/>
        <end position="308"/>
    </location>
</feature>
<feature type="region of interest" description="Disordered" evidence="3">
    <location>
        <begin position="700"/>
        <end position="959"/>
    </location>
</feature>
<evidence type="ECO:0000313" key="5">
    <source>
        <dbReference type="EMBL" id="CAD6190311.1"/>
    </source>
</evidence>
<proteinExistence type="predicted"/>
<dbReference type="GO" id="GO:0005634">
    <property type="term" value="C:nucleus"/>
    <property type="evidence" value="ECO:0007669"/>
    <property type="project" value="UniProtKB-SubCell"/>
</dbReference>
<name>A0A8S1H4E6_9PELO</name>
<feature type="compositionally biased region" description="Basic and acidic residues" evidence="3">
    <location>
        <begin position="469"/>
        <end position="479"/>
    </location>
</feature>
<accession>A0A8S1H4E6</accession>
<evidence type="ECO:0000256" key="2">
    <source>
        <dbReference type="ARBA" id="ARBA00023242"/>
    </source>
</evidence>
<sequence length="959" mass="106802">MMVTKNPEPSRPPGQYIPAEGTQHCLVANEYDKNTYAQCSYIGNRTLIRCKQIRSKEDMAKNNGICEEHEIFRQRIKRNYQKEMLRLHAECDSQQTKKRRYNPTLVADEWVSDEDEWLQPASTLSVEFPEQIYENAVDDDMFRHAGVYTDKDILKMRLNFLKRDIQEISNFRMVLKARALRRYEAIMTSQSKSTSLEFTQQRMYEAMTGYGKSDCLFAGSSQPRNREFCRYGHVDEADNDSVVNHVMEKLICVLEKTPIPRPCHQFSLPASKFCIHHIHRDKNQSLFTGCCVCAFPAMNTEQPFCMQHQIEYVRTRALDPFHNTREHYGGVKFEVEQEKKKASVTVASHAKKIVIDEPDEETLSQERITALLRHAESQIAASGAAAQRRRPPPGPYVQRPATYNPSAVSYVHGKPQLQPRTPAPARSLAPPMPRPAMPPPVARPLDEVAAKRIAAQMAETMKCARERPFHPDFFGDRRRMPPFTTTTVRPMPPVRPLQSGRYSGPTPRILPSSLKQQVQAPHVIRATTPLTTSAALAADSRPSQPRYTFIRPSAGVGVRDRIPSTSNFVSPPRAAARPPIVAERPDINLTEMGAVSPASTNKSESISVTADEEELVEDRKTPPPQSQFPRSRPPQNIVRGVTGPSRTFSAILHRTAHPRPPQVIRAPGSRVTDLAPTLQIQKTMPHSSELPMNVLETPPKKVAETTSSSAPPKDPAEAHVQQPAETPKIISRVSINVSGTSLPQPPHRLMNRIGSPSVLPQRLSRPPPKRAGSTLPTQSLKILPKDMPQLAAEVPPPELAPAQKDEEPQKPADPEEDVDRKSSLRTRMSDPTLVKPQPKAPPTPRKTKEVPATPPTSARTPRAAAVAANQAINTKKSPAVVTPKAQTSKSEKPPAENLEMNTSSSESMDPLSMLAAVSLADRDRSSKSEERKEEQSSSKPTSTADASQHTDSEDYDEEL</sequence>
<evidence type="ECO:0000256" key="1">
    <source>
        <dbReference type="ARBA" id="ARBA00004123"/>
    </source>
</evidence>
<feature type="compositionally biased region" description="Polar residues" evidence="3">
    <location>
        <begin position="597"/>
        <end position="608"/>
    </location>
</feature>
<gene>
    <name evidence="5" type="ORF">CAUJ_LOCUS6230</name>
</gene>
<feature type="region of interest" description="Disordered" evidence="3">
    <location>
        <begin position="469"/>
        <end position="503"/>
    </location>
</feature>
<evidence type="ECO:0000259" key="4">
    <source>
        <dbReference type="Pfam" id="PF13891"/>
    </source>
</evidence>